<evidence type="ECO:0000313" key="3">
    <source>
        <dbReference type="Proteomes" id="UP000007519"/>
    </source>
</evidence>
<sequence>MRLEASAASRLRDGQQWPAGPDLGGAAPKTAEKQEGIHLGIEVKHFLKKLAIFLL</sequence>
<dbReference type="EMBL" id="CP002831">
    <property type="protein sequence ID" value="AFC23585.1"/>
    <property type="molecule type" value="Genomic_DNA"/>
</dbReference>
<proteinExistence type="predicted"/>
<keyword evidence="3" id="KW-1185">Reference proteome</keyword>
<evidence type="ECO:0000256" key="1">
    <source>
        <dbReference type="SAM" id="MobiDB-lite"/>
    </source>
</evidence>
<name>H6L248_SAPGL</name>
<dbReference type="KEGG" id="sgn:SGRA_0848"/>
<evidence type="ECO:0000313" key="2">
    <source>
        <dbReference type="EMBL" id="AFC23585.1"/>
    </source>
</evidence>
<protein>
    <submittedName>
        <fullName evidence="2">Uncharacterized protein</fullName>
    </submittedName>
</protein>
<gene>
    <name evidence="2" type="ordered locus">SGRA_0848</name>
</gene>
<accession>H6L248</accession>
<reference evidence="2 3" key="1">
    <citation type="journal article" date="2012" name="Stand. Genomic Sci.">
        <title>Complete genome sequencing and analysis of Saprospira grandis str. Lewin, a predatory marine bacterium.</title>
        <authorList>
            <person name="Saw J.H."/>
            <person name="Yuryev A."/>
            <person name="Kanbe M."/>
            <person name="Hou S."/>
            <person name="Young A.G."/>
            <person name="Aizawa S."/>
            <person name="Alam M."/>
        </authorList>
    </citation>
    <scope>NUCLEOTIDE SEQUENCE [LARGE SCALE GENOMIC DNA]</scope>
    <source>
        <strain evidence="2 3">Lewin</strain>
    </source>
</reference>
<dbReference type="AlphaFoldDB" id="H6L248"/>
<dbReference type="STRING" id="984262.SGRA_0848"/>
<feature type="region of interest" description="Disordered" evidence="1">
    <location>
        <begin position="1"/>
        <end position="31"/>
    </location>
</feature>
<dbReference type="HOGENOM" id="CLU_3029838_0_0_10"/>
<dbReference type="Proteomes" id="UP000007519">
    <property type="component" value="Chromosome"/>
</dbReference>
<organism evidence="2 3">
    <name type="scientific">Saprospira grandis (strain Lewin)</name>
    <dbReference type="NCBI Taxonomy" id="984262"/>
    <lineage>
        <taxon>Bacteria</taxon>
        <taxon>Pseudomonadati</taxon>
        <taxon>Bacteroidota</taxon>
        <taxon>Saprospiria</taxon>
        <taxon>Saprospirales</taxon>
        <taxon>Saprospiraceae</taxon>
        <taxon>Saprospira</taxon>
    </lineage>
</organism>